<accession>B7ATU1</accession>
<dbReference type="InterPro" id="IPR046866">
    <property type="entry name" value="FapA_N"/>
</dbReference>
<dbReference type="Pfam" id="PF20250">
    <property type="entry name" value="FapA_N"/>
    <property type="match status" value="1"/>
</dbReference>
<name>B7ATU1_9FIRM</name>
<evidence type="ECO:0000259" key="1">
    <source>
        <dbReference type="Pfam" id="PF20250"/>
    </source>
</evidence>
<protein>
    <recommendedName>
        <fullName evidence="1">Flagellar Assembly Protein A N-terminal region domain-containing protein</fullName>
    </recommendedName>
</protein>
<comment type="caution">
    <text evidence="2">The sequence shown here is derived from an EMBL/GenBank/DDBJ whole genome shotgun (WGS) entry which is preliminary data.</text>
</comment>
<organism evidence="2 3">
    <name type="scientific">[Bacteroides] pectinophilus ATCC 43243</name>
    <dbReference type="NCBI Taxonomy" id="483218"/>
    <lineage>
        <taxon>Bacteria</taxon>
        <taxon>Bacillati</taxon>
        <taxon>Bacillota</taxon>
        <taxon>Clostridia</taxon>
        <taxon>Eubacteriales</taxon>
    </lineage>
</organism>
<dbReference type="InterPro" id="IPR046865">
    <property type="entry name" value="FapA_b_solenoid"/>
</dbReference>
<dbReference type="HOGENOM" id="CLU_026157_1_0_9"/>
<feature type="domain" description="Flagellar Assembly Protein A N-terminal region" evidence="1">
    <location>
        <begin position="91"/>
        <end position="259"/>
    </location>
</feature>
<dbReference type="eggNOG" id="COG1315">
    <property type="taxonomic scope" value="Bacteria"/>
</dbReference>
<gene>
    <name evidence="2" type="ORF">BACPEC_01563</name>
</gene>
<dbReference type="PANTHER" id="PTHR38032:SF1">
    <property type="entry name" value="RNA-BINDING PROTEIN KHPB N-TERMINAL DOMAIN-CONTAINING PROTEIN"/>
    <property type="match status" value="1"/>
</dbReference>
<dbReference type="STRING" id="483218.BACPEC_01563"/>
<dbReference type="Pfam" id="PF03961">
    <property type="entry name" value="FapA"/>
    <property type="match status" value="1"/>
</dbReference>
<dbReference type="PANTHER" id="PTHR38032">
    <property type="entry name" value="POLYMERASE-RELATED"/>
    <property type="match status" value="1"/>
</dbReference>
<dbReference type="Proteomes" id="UP000003136">
    <property type="component" value="Unassembled WGS sequence"/>
</dbReference>
<proteinExistence type="predicted"/>
<keyword evidence="3" id="KW-1185">Reference proteome</keyword>
<dbReference type="AlphaFoldDB" id="B7ATU1"/>
<reference evidence="2 3" key="1">
    <citation type="submission" date="2008-11" db="EMBL/GenBank/DDBJ databases">
        <title>Draft genome sequence of Bacteroides pectinophilus (ATCC 43243).</title>
        <authorList>
            <person name="Sudarsanam P."/>
            <person name="Ley R."/>
            <person name="Guruge J."/>
            <person name="Turnbaugh P.J."/>
            <person name="Mahowald M."/>
            <person name="Liep D."/>
            <person name="Gordon J."/>
        </authorList>
    </citation>
    <scope>NUCLEOTIDE SEQUENCE [LARGE SCALE GENOMIC DNA]</scope>
    <source>
        <strain evidence="2 3">ATCC 43243</strain>
    </source>
</reference>
<dbReference type="EMBL" id="ABVQ01000036">
    <property type="protein sequence ID" value="EEC57075.1"/>
    <property type="molecule type" value="Genomic_DNA"/>
</dbReference>
<reference evidence="2 3" key="2">
    <citation type="submission" date="2008-11" db="EMBL/GenBank/DDBJ databases">
        <authorList>
            <person name="Fulton L."/>
            <person name="Clifton S."/>
            <person name="Fulton B."/>
            <person name="Xu J."/>
            <person name="Minx P."/>
            <person name="Pepin K.H."/>
            <person name="Johnson M."/>
            <person name="Bhonagiri V."/>
            <person name="Nash W.E."/>
            <person name="Mardis E.R."/>
            <person name="Wilson R.K."/>
        </authorList>
    </citation>
    <scope>NUCLEOTIDE SEQUENCE [LARGE SCALE GENOMIC DNA]</scope>
    <source>
        <strain evidence="2 3">ATCC 43243</strain>
    </source>
</reference>
<sequence>MKLEGGAYMHTNGYFQLASTKDGLMITVYPPQPGGRKAEVEDLISYAAQKGISDYIDVLKAKMAFDGGKDKVRMLIYDKSPVPNGEFGSYNISRDKMEVEAVFYPPFEGEHELTAEGIKDDLAASGVKMGILDDEINRFIEEREYFVPYTIARGQQPVDGHDGRIEYKFNTVTSAKPKMNDDGTVDFHSLDNVNHINAGDVVAELFPEDYGTPGYDVVGQPVSPKKVKRAVFQYGRNLKVSEDKRFLISEVSGHVTLENDKVFVSNELELVNVDNSTGDINYSGNVIIKGNVITGFSVNASGDITVNGLVEGANLTAGGNITLMRGVQGGGRAMLTAGGDIVSKFIESANMVSAGGKIETDSILHSKVIAKGPIVVQGRNGLIVGGDVKSRVLIDCKTIGNDMGTATVVGVGVDPTVKKRIDVLKNELEQLGKQKIQLGQLVTALRKKQDIEGGLDAEKQALQQKTMRNMLMLEKQLSDDKKELEECRNMISEDASARIKVSRTANIGTKVMFGDQYIFLREKYDFCQFIKKDGDIKSSGM</sequence>
<dbReference type="InterPro" id="IPR005646">
    <property type="entry name" value="FapA"/>
</dbReference>
<evidence type="ECO:0000313" key="3">
    <source>
        <dbReference type="Proteomes" id="UP000003136"/>
    </source>
</evidence>
<evidence type="ECO:0000313" key="2">
    <source>
        <dbReference type="EMBL" id="EEC57075.1"/>
    </source>
</evidence>